<keyword evidence="4" id="KW-1185">Reference proteome</keyword>
<gene>
    <name evidence="3" type="ORF">E3P99_00541</name>
</gene>
<evidence type="ECO:0000259" key="2">
    <source>
        <dbReference type="PROSITE" id="PS51411"/>
    </source>
</evidence>
<comment type="caution">
    <text evidence="3">The sequence shown here is derived from an EMBL/GenBank/DDBJ whole genome shotgun (WGS) entry which is preliminary data.</text>
</comment>
<dbReference type="EMBL" id="SPNW01000006">
    <property type="protein sequence ID" value="TIA92552.1"/>
    <property type="molecule type" value="Genomic_DNA"/>
</dbReference>
<dbReference type="PANTHER" id="PTHR43830:SF3">
    <property type="entry name" value="PROTEIN PSP1"/>
    <property type="match status" value="1"/>
</dbReference>
<dbReference type="AlphaFoldDB" id="A0A4T0FUS2"/>
<name>A0A4T0FUS2_9BASI</name>
<feature type="domain" description="PSP1 C-terminal" evidence="2">
    <location>
        <begin position="294"/>
        <end position="379"/>
    </location>
</feature>
<feature type="compositionally biased region" description="Low complexity" evidence="1">
    <location>
        <begin position="251"/>
        <end position="264"/>
    </location>
</feature>
<reference evidence="3 4" key="1">
    <citation type="submission" date="2019-03" db="EMBL/GenBank/DDBJ databases">
        <title>Sequencing 23 genomes of Wallemia ichthyophaga.</title>
        <authorList>
            <person name="Gostincar C."/>
        </authorList>
    </citation>
    <scope>NUCLEOTIDE SEQUENCE [LARGE SCALE GENOMIC DNA]</scope>
    <source>
        <strain evidence="3 4">EXF-5753</strain>
    </source>
</reference>
<dbReference type="OrthoDB" id="243127at2759"/>
<evidence type="ECO:0000313" key="3">
    <source>
        <dbReference type="EMBL" id="TIA92552.1"/>
    </source>
</evidence>
<dbReference type="Proteomes" id="UP000310189">
    <property type="component" value="Unassembled WGS sequence"/>
</dbReference>
<dbReference type="GO" id="GO:0005737">
    <property type="term" value="C:cytoplasm"/>
    <property type="evidence" value="ECO:0007669"/>
    <property type="project" value="TreeGrafter"/>
</dbReference>
<protein>
    <recommendedName>
        <fullName evidence="2">PSP1 C-terminal domain-containing protein</fullName>
    </recommendedName>
</protein>
<dbReference type="InterPro" id="IPR047767">
    <property type="entry name" value="PSP1-like"/>
</dbReference>
<sequence>MIDSPTQPSLDSYRRPTLANTTELDFFNLNLNDEPINKHRSSYVAPGPDPRSSSPTITNKSSSDNFNSERRGSRFDFATQSSPLASQFPPSLQPLDNTALGLELNQRNPFNQILPKLSPLPSQPQPQLPFFNFPQIPMSSPTQPRFFPFDVHSQQPQSSLNDLGKGTPMSNIPPLTTLFIVEFKAARSDLFYSLDANLSSNIHIGDLVIVEADRGKDLGKVTNDTLTIEDLHQFQAYQSDFPMPASRPSISVSPLDDTPSPTSSAIHLPPAPTQQPSNPAFEVLKSLSKDLQPKKIFAKASHSDTQLLMTKRQDESKALTICIQKVKQRNLPMEVIDAEYQWDRRKLTFYFISEQRIDFRELVRELFRGFKTRIWMSNISATASAQLVQTLQAQAQAQAQIHSQPMPPMINVHDPPSPLTSTNDLPK</sequence>
<feature type="compositionally biased region" description="Low complexity" evidence="1">
    <location>
        <begin position="52"/>
        <end position="63"/>
    </location>
</feature>
<proteinExistence type="predicted"/>
<dbReference type="PROSITE" id="PS51411">
    <property type="entry name" value="PSP1_C"/>
    <property type="match status" value="1"/>
</dbReference>
<dbReference type="Pfam" id="PF04468">
    <property type="entry name" value="PSP1"/>
    <property type="match status" value="1"/>
</dbReference>
<feature type="region of interest" description="Disordered" evidence="1">
    <location>
        <begin position="38"/>
        <end position="70"/>
    </location>
</feature>
<evidence type="ECO:0000256" key="1">
    <source>
        <dbReference type="SAM" id="MobiDB-lite"/>
    </source>
</evidence>
<dbReference type="NCBIfam" id="NF041131">
    <property type="entry name" value="RicT_YaaT_fam"/>
    <property type="match status" value="1"/>
</dbReference>
<organism evidence="3 4">
    <name type="scientific">Wallemia hederae</name>
    <dbReference type="NCBI Taxonomy" id="1540922"/>
    <lineage>
        <taxon>Eukaryota</taxon>
        <taxon>Fungi</taxon>
        <taxon>Dikarya</taxon>
        <taxon>Basidiomycota</taxon>
        <taxon>Wallemiomycotina</taxon>
        <taxon>Wallemiomycetes</taxon>
        <taxon>Wallemiales</taxon>
        <taxon>Wallemiaceae</taxon>
        <taxon>Wallemia</taxon>
    </lineage>
</organism>
<feature type="region of interest" description="Disordered" evidence="1">
    <location>
        <begin position="245"/>
        <end position="278"/>
    </location>
</feature>
<dbReference type="InterPro" id="IPR007557">
    <property type="entry name" value="PSP1_C"/>
</dbReference>
<dbReference type="PANTHER" id="PTHR43830">
    <property type="entry name" value="PROTEIN PSP1"/>
    <property type="match status" value="1"/>
</dbReference>
<accession>A0A4T0FUS2</accession>
<evidence type="ECO:0000313" key="4">
    <source>
        <dbReference type="Proteomes" id="UP000310189"/>
    </source>
</evidence>